<reference evidence="1" key="1">
    <citation type="journal article" date="2014" name="Front. Microbiol.">
        <title>High frequency of phylogenetically diverse reductive dehalogenase-homologous genes in deep subseafloor sedimentary metagenomes.</title>
        <authorList>
            <person name="Kawai M."/>
            <person name="Futagami T."/>
            <person name="Toyoda A."/>
            <person name="Takaki Y."/>
            <person name="Nishi S."/>
            <person name="Hori S."/>
            <person name="Arai W."/>
            <person name="Tsubouchi T."/>
            <person name="Morono Y."/>
            <person name="Uchiyama I."/>
            <person name="Ito T."/>
            <person name="Fujiyama A."/>
            <person name="Inagaki F."/>
            <person name="Takami H."/>
        </authorList>
    </citation>
    <scope>NUCLEOTIDE SEQUENCE</scope>
    <source>
        <strain evidence="1">Expedition CK06-06</strain>
    </source>
</reference>
<accession>X1JVH9</accession>
<dbReference type="Gene3D" id="1.25.40.10">
    <property type="entry name" value="Tetratricopeptide repeat domain"/>
    <property type="match status" value="1"/>
</dbReference>
<dbReference type="InterPro" id="IPR011990">
    <property type="entry name" value="TPR-like_helical_dom_sf"/>
</dbReference>
<protein>
    <recommendedName>
        <fullName evidence="2">MalT-like TPR region domain-containing protein</fullName>
    </recommendedName>
</protein>
<dbReference type="EMBL" id="BARU01031362">
    <property type="protein sequence ID" value="GAH73793.1"/>
    <property type="molecule type" value="Genomic_DNA"/>
</dbReference>
<organism evidence="1">
    <name type="scientific">marine sediment metagenome</name>
    <dbReference type="NCBI Taxonomy" id="412755"/>
    <lineage>
        <taxon>unclassified sequences</taxon>
        <taxon>metagenomes</taxon>
        <taxon>ecological metagenomes</taxon>
    </lineage>
</organism>
<comment type="caution">
    <text evidence="1">The sequence shown here is derived from an EMBL/GenBank/DDBJ whole genome shotgun (WGS) entry which is preliminary data.</text>
</comment>
<feature type="non-terminal residue" evidence="1">
    <location>
        <position position="1"/>
    </location>
</feature>
<dbReference type="SUPFAM" id="SSF48452">
    <property type="entry name" value="TPR-like"/>
    <property type="match status" value="1"/>
</dbReference>
<proteinExistence type="predicted"/>
<evidence type="ECO:0008006" key="2">
    <source>
        <dbReference type="Google" id="ProtNLM"/>
    </source>
</evidence>
<gene>
    <name evidence="1" type="ORF">S03H2_49616</name>
</gene>
<dbReference type="AlphaFoldDB" id="X1JVH9"/>
<sequence length="136" mass="15830">KNQLSPTQKTFFLFLLGFLEYKKNNYGNAQDFLQKAMILSDELGNEILSSKTLVLLSVVFLKKYTITLNLEELIEADKCLEDIITYLEEKAKYESLSLIYYIRSKIKIIVLDFETALFLLKRGEELARTYTPLLVE</sequence>
<name>X1JVH9_9ZZZZ</name>
<evidence type="ECO:0000313" key="1">
    <source>
        <dbReference type="EMBL" id="GAH73793.1"/>
    </source>
</evidence>